<evidence type="ECO:0000256" key="15">
    <source>
        <dbReference type="ARBA" id="ARBA00081589"/>
    </source>
</evidence>
<dbReference type="eggNOG" id="KOG2120">
    <property type="taxonomic scope" value="Eukaryota"/>
</dbReference>
<evidence type="ECO:0000313" key="19">
    <source>
        <dbReference type="Proteomes" id="UP000018468"/>
    </source>
</evidence>
<dbReference type="GO" id="GO:0140767">
    <property type="term" value="F:enzyme-substrate adaptor activity"/>
    <property type="evidence" value="ECO:0007669"/>
    <property type="project" value="UniProtKB-ARBA"/>
</dbReference>
<protein>
    <recommendedName>
        <fullName evidence="13">S-phase kinase-associated protein 2</fullName>
    </recommendedName>
    <alternativeName>
        <fullName evidence="15">Cyclin-A/CDK2-associated protein p45</fullName>
    </alternativeName>
    <alternativeName>
        <fullName evidence="14">F-box protein Skp2</fullName>
    </alternativeName>
</protein>
<dbReference type="GO" id="GO:0070534">
    <property type="term" value="P:protein K63-linked ubiquitination"/>
    <property type="evidence" value="ECO:0007669"/>
    <property type="project" value="UniProtKB-ARBA"/>
</dbReference>
<reference evidence="18" key="2">
    <citation type="submission" date="2025-08" db="UniProtKB">
        <authorList>
            <consortium name="Ensembl"/>
        </authorList>
    </citation>
    <scope>IDENTIFICATION</scope>
</reference>
<dbReference type="GO" id="GO:0031146">
    <property type="term" value="P:SCF-dependent proteasomal ubiquitin-dependent protein catabolic process"/>
    <property type="evidence" value="ECO:0000318"/>
    <property type="project" value="GO_Central"/>
</dbReference>
<evidence type="ECO:0000256" key="4">
    <source>
        <dbReference type="ARBA" id="ARBA00022490"/>
    </source>
</evidence>
<evidence type="ECO:0000313" key="18">
    <source>
        <dbReference type="Ensembl" id="ENSLOCP00000015692.1"/>
    </source>
</evidence>
<dbReference type="InterPro" id="IPR006553">
    <property type="entry name" value="Leu-rich_rpt_Cys-con_subtyp"/>
</dbReference>
<dbReference type="Bgee" id="ENSLOCG00000012750">
    <property type="expression patterns" value="Expressed in ovary and 12 other cell types or tissues"/>
</dbReference>
<dbReference type="SMART" id="SM00256">
    <property type="entry name" value="FBOX"/>
    <property type="match status" value="1"/>
</dbReference>
<dbReference type="Gene3D" id="3.80.10.10">
    <property type="entry name" value="Ribonuclease Inhibitor"/>
    <property type="match status" value="1"/>
</dbReference>
<feature type="domain" description="F-box" evidence="17">
    <location>
        <begin position="84"/>
        <end position="130"/>
    </location>
</feature>
<evidence type="ECO:0000256" key="16">
    <source>
        <dbReference type="SAM" id="MobiDB-lite"/>
    </source>
</evidence>
<evidence type="ECO:0000256" key="2">
    <source>
        <dbReference type="ARBA" id="ARBA00004496"/>
    </source>
</evidence>
<keyword evidence="4" id="KW-0963">Cytoplasm</keyword>
<accession>W5N4Y3</accession>
<dbReference type="FunFam" id="3.80.10.10:FF:000105">
    <property type="entry name" value="S-phase kinase-associated protein 2"/>
    <property type="match status" value="1"/>
</dbReference>
<dbReference type="GeneTree" id="ENSGT00390000007918"/>
<evidence type="ECO:0000256" key="8">
    <source>
        <dbReference type="ARBA" id="ARBA00022786"/>
    </source>
</evidence>
<dbReference type="AlphaFoldDB" id="W5N4Y3"/>
<dbReference type="GO" id="GO:0051726">
    <property type="term" value="P:regulation of cell cycle"/>
    <property type="evidence" value="ECO:0000318"/>
    <property type="project" value="GO_Central"/>
</dbReference>
<dbReference type="GO" id="GO:0000086">
    <property type="term" value="P:G2/M transition of mitotic cell cycle"/>
    <property type="evidence" value="ECO:0000318"/>
    <property type="project" value="GO_Central"/>
</dbReference>
<dbReference type="GO" id="GO:1905168">
    <property type="term" value="P:positive regulation of double-strand break repair via homologous recombination"/>
    <property type="evidence" value="ECO:0007669"/>
    <property type="project" value="UniProtKB-ARBA"/>
</dbReference>
<dbReference type="OMA" id="NISWCEF"/>
<dbReference type="GO" id="GO:0019005">
    <property type="term" value="C:SCF ubiquitin ligase complex"/>
    <property type="evidence" value="ECO:0000318"/>
    <property type="project" value="GO_Central"/>
</dbReference>
<keyword evidence="9" id="KW-0832">Ubl conjugation</keyword>
<reference evidence="19" key="1">
    <citation type="submission" date="2011-12" db="EMBL/GenBank/DDBJ databases">
        <title>The Draft Genome of Lepisosteus oculatus.</title>
        <authorList>
            <consortium name="The Broad Institute Genome Assembly &amp; Analysis Group"/>
            <consortium name="Computational R&amp;D Group"/>
            <consortium name="and Sequencing Platform"/>
            <person name="Di Palma F."/>
            <person name="Alfoldi J."/>
            <person name="Johnson J."/>
            <person name="Berlin A."/>
            <person name="Gnerre S."/>
            <person name="Jaffe D."/>
            <person name="MacCallum I."/>
            <person name="Young S."/>
            <person name="Walker B.J."/>
            <person name="Lander E.S."/>
            <person name="Lindblad-Toh K."/>
        </authorList>
    </citation>
    <scope>NUCLEOTIDE SEQUENCE [LARGE SCALE GENOMIC DNA]</scope>
</reference>
<organism evidence="18 19">
    <name type="scientific">Lepisosteus oculatus</name>
    <name type="common">Spotted gar</name>
    <dbReference type="NCBI Taxonomy" id="7918"/>
    <lineage>
        <taxon>Eukaryota</taxon>
        <taxon>Metazoa</taxon>
        <taxon>Chordata</taxon>
        <taxon>Craniata</taxon>
        <taxon>Vertebrata</taxon>
        <taxon>Euteleostomi</taxon>
        <taxon>Actinopterygii</taxon>
        <taxon>Neopterygii</taxon>
        <taxon>Holostei</taxon>
        <taxon>Semionotiformes</taxon>
        <taxon>Lepisosteidae</taxon>
        <taxon>Lepisosteus</taxon>
    </lineage>
</organism>
<feature type="compositionally biased region" description="Polar residues" evidence="16">
    <location>
        <begin position="12"/>
        <end position="28"/>
    </location>
</feature>
<comment type="subcellular location">
    <subcellularLocation>
        <location evidence="2">Cytoplasm</location>
    </subcellularLocation>
    <subcellularLocation>
        <location evidence="1">Nucleus</location>
    </subcellularLocation>
</comment>
<dbReference type="HOGENOM" id="CLU_032515_2_0_1"/>
<dbReference type="InParanoid" id="W5N4Y3"/>
<keyword evidence="11" id="KW-0539">Nucleus</keyword>
<keyword evidence="5" id="KW-0597">Phosphoprotein</keyword>
<evidence type="ECO:0000256" key="12">
    <source>
        <dbReference type="ARBA" id="ARBA00056227"/>
    </source>
</evidence>
<dbReference type="GeneID" id="102683784"/>
<evidence type="ECO:0000256" key="3">
    <source>
        <dbReference type="ARBA" id="ARBA00004906"/>
    </source>
</evidence>
<dbReference type="Pfam" id="PF12937">
    <property type="entry name" value="F-box-like"/>
    <property type="match status" value="1"/>
</dbReference>
<dbReference type="InterPro" id="IPR032675">
    <property type="entry name" value="LRR_dom_sf"/>
</dbReference>
<dbReference type="InterPro" id="IPR001810">
    <property type="entry name" value="F-box_dom"/>
</dbReference>
<dbReference type="KEGG" id="loc:102683784"/>
<dbReference type="GO" id="GO:0005634">
    <property type="term" value="C:nucleus"/>
    <property type="evidence" value="ECO:0000318"/>
    <property type="project" value="GO_Central"/>
</dbReference>
<reference evidence="18" key="3">
    <citation type="submission" date="2025-09" db="UniProtKB">
        <authorList>
            <consortium name="Ensembl"/>
        </authorList>
    </citation>
    <scope>IDENTIFICATION</scope>
</reference>
<dbReference type="CTD" id="6502"/>
<name>W5N4Y3_LEPOC</name>
<evidence type="ECO:0000256" key="10">
    <source>
        <dbReference type="ARBA" id="ARBA00022990"/>
    </source>
</evidence>
<dbReference type="EMBL" id="AHAT01024746">
    <property type="status" value="NOT_ANNOTATED_CDS"/>
    <property type="molecule type" value="Genomic_DNA"/>
</dbReference>
<sequence length="414" mass="46605">MSKERRHLQELPSMSGNLPDWTLSTSQGGKKGVQSDMDNENTPQDLIHSWSPPRKQQRISRGKENEEAVFVLARRPWRKKEQTGFSWDSLPDELLLGIFHSLPLRDLLRASRVCKRWHRLAFDESLWFSVDLEGKAQLDRALSQVLTTGAVALRCPRTFIGQPSFPDTKPLRVQHLDLSNCTVSSAALEEILRRCCRLQNLSLEGLGLSDHILQSLSQNPELVRLNMSGCSAFSSQALGEVLEGCTRLEELNASWCPDFSNEHIKTLVTAIPASVTRLNLSGYRHNLQMDDVKVLLGRCPNLTDLDLSDSVLLTPDVFQYFQQLPALQHLALSRCYQIHPAALVELEKFPGLKTLEVFGIVQDAYLPILKKGLPHIKVNSCCFTAISRPTPAGRRDRALWGLRCQLAYRQPPGL</sequence>
<dbReference type="PANTHER" id="PTHR16134:SF32">
    <property type="entry name" value="S-PHASE KINASE-ASSOCIATED PROTEIN 2"/>
    <property type="match status" value="1"/>
</dbReference>
<keyword evidence="10" id="KW-0007">Acetylation</keyword>
<evidence type="ECO:0000256" key="14">
    <source>
        <dbReference type="ARBA" id="ARBA00077776"/>
    </source>
</evidence>
<dbReference type="STRING" id="7918.ENSLOCP00000015692"/>
<evidence type="ECO:0000256" key="6">
    <source>
        <dbReference type="ARBA" id="ARBA00022614"/>
    </source>
</evidence>
<dbReference type="SMART" id="SM00367">
    <property type="entry name" value="LRR_CC"/>
    <property type="match status" value="6"/>
</dbReference>
<comment type="pathway">
    <text evidence="3">Protein modification; protein ubiquitination.</text>
</comment>
<evidence type="ECO:0000259" key="17">
    <source>
        <dbReference type="PROSITE" id="PS50181"/>
    </source>
</evidence>
<dbReference type="Proteomes" id="UP000018468">
    <property type="component" value="Linkage group LG2"/>
</dbReference>
<dbReference type="InterPro" id="IPR036047">
    <property type="entry name" value="F-box-like_dom_sf"/>
</dbReference>
<evidence type="ECO:0000256" key="1">
    <source>
        <dbReference type="ARBA" id="ARBA00004123"/>
    </source>
</evidence>
<comment type="function">
    <text evidence="12">Substrate recognition component of a SCF (SKP1-CUL1-F-box protein) E3 ubiquitin-protein ligase complex which mediates the ubiquitination and subsequent proteasomal degradation of target proteins involved in cell cycle progression, signal transduction and transcription. Specifically recognizes phosphorylated CDKN1B/p27kip and is involved in regulation of G1/S transition. Degradation of CDKN1B/p27kip also requires CKS1. Recognizes target proteins ORC1, CDT1, RBL2, KMT2A/MLL1, CDK9, RAG2, NBN, FOXO1, UBP43, YTHDF2, and probably MYC, TOB1 and TAL1. Degradation of TAL1 also requires STUB1. Recognizes CDKN1A in association with CCNE1 or CCNE2 and CDK2. Promotes ubiquitination and destruction of CDH1 in a CK1-dependent manner, thereby regulating cell migration. Following phosphorylation in response to DNA damage, mediates 'Lys-63'-linked ubiquitination of NBN, promoting ATM recruitment to DNA damage sites and DNA repair via homologous recombination.</text>
</comment>
<evidence type="ECO:0000256" key="11">
    <source>
        <dbReference type="ARBA" id="ARBA00023242"/>
    </source>
</evidence>
<proteinExistence type="predicted"/>
<evidence type="ECO:0000256" key="7">
    <source>
        <dbReference type="ARBA" id="ARBA00022737"/>
    </source>
</evidence>
<feature type="region of interest" description="Disordered" evidence="16">
    <location>
        <begin position="1"/>
        <end position="63"/>
    </location>
</feature>
<dbReference type="PROSITE" id="PS50181">
    <property type="entry name" value="FBOX"/>
    <property type="match status" value="1"/>
</dbReference>
<evidence type="ECO:0000256" key="13">
    <source>
        <dbReference type="ARBA" id="ARBA00071634"/>
    </source>
</evidence>
<dbReference type="CDD" id="cd22114">
    <property type="entry name" value="F-box_FBXL1"/>
    <property type="match status" value="1"/>
</dbReference>
<keyword evidence="19" id="KW-1185">Reference proteome</keyword>
<keyword evidence="6" id="KW-0433">Leucine-rich repeat</keyword>
<dbReference type="SUPFAM" id="SSF52047">
    <property type="entry name" value="RNI-like"/>
    <property type="match status" value="1"/>
</dbReference>
<dbReference type="GO" id="GO:0005829">
    <property type="term" value="C:cytosol"/>
    <property type="evidence" value="ECO:0000318"/>
    <property type="project" value="GO_Central"/>
</dbReference>
<dbReference type="GO" id="GO:0000082">
    <property type="term" value="P:G1/S transition of mitotic cell cycle"/>
    <property type="evidence" value="ECO:0007669"/>
    <property type="project" value="UniProtKB-ARBA"/>
</dbReference>
<dbReference type="SUPFAM" id="SSF81383">
    <property type="entry name" value="F-box domain"/>
    <property type="match status" value="1"/>
</dbReference>
<dbReference type="Ensembl" id="ENSLOCT00000015722.1">
    <property type="protein sequence ID" value="ENSLOCP00000015692.1"/>
    <property type="gene ID" value="ENSLOCG00000012750.1"/>
</dbReference>
<evidence type="ECO:0000256" key="5">
    <source>
        <dbReference type="ARBA" id="ARBA00022553"/>
    </source>
</evidence>
<dbReference type="PANTHER" id="PTHR16134">
    <property type="entry name" value="F-BOX/TPR REPEAT PROTEIN POF3"/>
    <property type="match status" value="1"/>
</dbReference>
<keyword evidence="7" id="KW-0677">Repeat</keyword>
<dbReference type="OrthoDB" id="2095648at2759"/>
<keyword evidence="8" id="KW-0833">Ubl conjugation pathway</keyword>
<evidence type="ECO:0000256" key="9">
    <source>
        <dbReference type="ARBA" id="ARBA00022843"/>
    </source>
</evidence>